<dbReference type="GO" id="GO:0003677">
    <property type="term" value="F:DNA binding"/>
    <property type="evidence" value="ECO:0007669"/>
    <property type="project" value="InterPro"/>
</dbReference>
<dbReference type="CDD" id="cd18807">
    <property type="entry name" value="SF1_C_UvrD"/>
    <property type="match status" value="1"/>
</dbReference>
<dbReference type="GO" id="GO:0000725">
    <property type="term" value="P:recombinational repair"/>
    <property type="evidence" value="ECO:0007669"/>
    <property type="project" value="TreeGrafter"/>
</dbReference>
<dbReference type="PANTHER" id="PTHR11070">
    <property type="entry name" value="UVRD / RECB / PCRA DNA HELICASE FAMILY MEMBER"/>
    <property type="match status" value="1"/>
</dbReference>
<dbReference type="EMBL" id="DXFQ01000014">
    <property type="protein sequence ID" value="HIX19172.1"/>
    <property type="molecule type" value="Genomic_DNA"/>
</dbReference>
<evidence type="ECO:0000256" key="6">
    <source>
        <dbReference type="ARBA" id="ARBA00023235"/>
    </source>
</evidence>
<proteinExistence type="inferred from homology"/>
<dbReference type="SUPFAM" id="SSF52540">
    <property type="entry name" value="P-loop containing nucleoside triphosphate hydrolases"/>
    <property type="match status" value="1"/>
</dbReference>
<evidence type="ECO:0000259" key="12">
    <source>
        <dbReference type="PROSITE" id="PS51217"/>
    </source>
</evidence>
<evidence type="ECO:0000259" key="11">
    <source>
        <dbReference type="PROSITE" id="PS51198"/>
    </source>
</evidence>
<dbReference type="PROSITE" id="PS51217">
    <property type="entry name" value="UVRD_HELICASE_CTER"/>
    <property type="match status" value="1"/>
</dbReference>
<evidence type="ECO:0000256" key="10">
    <source>
        <dbReference type="PROSITE-ProRule" id="PRU00560"/>
    </source>
</evidence>
<dbReference type="GO" id="GO:0005524">
    <property type="term" value="F:ATP binding"/>
    <property type="evidence" value="ECO:0007669"/>
    <property type="project" value="UniProtKB-UniRule"/>
</dbReference>
<evidence type="ECO:0000313" key="13">
    <source>
        <dbReference type="EMBL" id="HIX19172.1"/>
    </source>
</evidence>
<dbReference type="InterPro" id="IPR027417">
    <property type="entry name" value="P-loop_NTPase"/>
</dbReference>
<comment type="catalytic activity">
    <reaction evidence="9">
        <text>ATP + H2O = ADP + phosphate + H(+)</text>
        <dbReference type="Rhea" id="RHEA:13065"/>
        <dbReference type="ChEBI" id="CHEBI:15377"/>
        <dbReference type="ChEBI" id="CHEBI:15378"/>
        <dbReference type="ChEBI" id="CHEBI:30616"/>
        <dbReference type="ChEBI" id="CHEBI:43474"/>
        <dbReference type="ChEBI" id="CHEBI:456216"/>
        <dbReference type="EC" id="5.6.2.4"/>
    </reaction>
</comment>
<dbReference type="GO" id="GO:0043138">
    <property type="term" value="F:3'-5' DNA helicase activity"/>
    <property type="evidence" value="ECO:0007669"/>
    <property type="project" value="UniProtKB-EC"/>
</dbReference>
<evidence type="ECO:0000256" key="7">
    <source>
        <dbReference type="ARBA" id="ARBA00034617"/>
    </source>
</evidence>
<dbReference type="Gene3D" id="3.40.50.300">
    <property type="entry name" value="P-loop containing nucleotide triphosphate hydrolases"/>
    <property type="match status" value="2"/>
</dbReference>
<dbReference type="Pfam" id="PF13361">
    <property type="entry name" value="UvrD_C"/>
    <property type="match status" value="1"/>
</dbReference>
<gene>
    <name evidence="13" type="ORF">H9862_01050</name>
</gene>
<dbReference type="Proteomes" id="UP000823964">
    <property type="component" value="Unassembled WGS sequence"/>
</dbReference>
<dbReference type="InterPro" id="IPR014016">
    <property type="entry name" value="UvrD-like_ATP-bd"/>
</dbReference>
<feature type="binding site" evidence="10">
    <location>
        <begin position="29"/>
        <end position="36"/>
    </location>
    <ligand>
        <name>ATP</name>
        <dbReference type="ChEBI" id="CHEBI:30616"/>
    </ligand>
</feature>
<keyword evidence="3 10" id="KW-0378">Hydrolase</keyword>
<organism evidence="13 14">
    <name type="scientific">Candidatus Akkermansia intestinigallinarum</name>
    <dbReference type="NCBI Taxonomy" id="2838431"/>
    <lineage>
        <taxon>Bacteria</taxon>
        <taxon>Pseudomonadati</taxon>
        <taxon>Verrucomicrobiota</taxon>
        <taxon>Verrucomicrobiia</taxon>
        <taxon>Verrucomicrobiales</taxon>
        <taxon>Akkermansiaceae</taxon>
        <taxon>Akkermansia</taxon>
    </lineage>
</organism>
<comment type="similarity">
    <text evidence="1">Belongs to the helicase family. UvrD subfamily.</text>
</comment>
<dbReference type="Gene3D" id="1.10.486.10">
    <property type="entry name" value="PCRA, domain 4"/>
    <property type="match status" value="1"/>
</dbReference>
<protein>
    <recommendedName>
        <fullName evidence="8">DNA 3'-5' helicase</fullName>
        <ecNumber evidence="8">5.6.2.4</ecNumber>
    </recommendedName>
</protein>
<evidence type="ECO:0000256" key="1">
    <source>
        <dbReference type="ARBA" id="ARBA00009922"/>
    </source>
</evidence>
<evidence type="ECO:0000256" key="8">
    <source>
        <dbReference type="ARBA" id="ARBA00034808"/>
    </source>
</evidence>
<keyword evidence="6" id="KW-0413">Isomerase</keyword>
<sequence>MAEKFDISKLNPAQRRAVETLHGPVLILAGAGTGKTRTVTCRIAHLLEKGANPRGILALTFTNKAANEMADRVAGLVDRRAARQMTVSTFHSLCVRILRQDIGRLGYKENFSIYTGSDQTGLIKRLIMEQGGRQEKLEPGPVLAELSRARNSGLPIDQIEDSLIAAVAKAYERELRAQNAVDFDDLLLLTERLLRCYPDVHDKWNRRFDYITVDEFQDTNSLQMSLLRQLVGPAHNVCVVGDDDQSIYGWRGAQISNILEFESFFPNPTVIKLEENYRCTRQVLDCANALIRHNIGRRDKTLRTDKVGEYPVRLMAMPGSQEEAEFIADEIDCLRRRRQLPWESFAVLFRANAQSRALEMALREQHIPYRMVGTKSFFDRREVKDLIAYLQVMDNPDADLHLLRILNTPARGISPNTAGFAIDWSRDNKKSLWATLLDLSFLSECSTRSQNAIGSFTDLITRFGTEFAESERPFADILADLIKEIGYEEHLTRACKTDDERLRRLSAIDDIKTALRQFWLPGHKLTDFLAGISLDDDRDEDDIEKKSGVCLITMHAAKGLEFPHVYIVGVENGLLPHNRSVDEGNLDEERRLFYVGITRAQERLTMTYCARRSRYGKEERCAPSCFIAEIPDKLYEFVDYDKLMKQPSSTEACEEFFSDLRSLLSDDD</sequence>
<dbReference type="PANTHER" id="PTHR11070:SF64">
    <property type="entry name" value="ATP-DEPENDENT DNA HELICASE REP"/>
    <property type="match status" value="1"/>
</dbReference>
<dbReference type="GO" id="GO:0016787">
    <property type="term" value="F:hydrolase activity"/>
    <property type="evidence" value="ECO:0007669"/>
    <property type="project" value="UniProtKB-UniRule"/>
</dbReference>
<reference evidence="13" key="2">
    <citation type="submission" date="2021-04" db="EMBL/GenBank/DDBJ databases">
        <authorList>
            <person name="Gilroy R."/>
        </authorList>
    </citation>
    <scope>NUCLEOTIDE SEQUENCE</scope>
    <source>
        <strain evidence="13">14975</strain>
    </source>
</reference>
<dbReference type="GO" id="GO:0005829">
    <property type="term" value="C:cytosol"/>
    <property type="evidence" value="ECO:0007669"/>
    <property type="project" value="TreeGrafter"/>
</dbReference>
<dbReference type="Pfam" id="PF00580">
    <property type="entry name" value="UvrD-helicase"/>
    <property type="match status" value="1"/>
</dbReference>
<evidence type="ECO:0000256" key="4">
    <source>
        <dbReference type="ARBA" id="ARBA00022806"/>
    </source>
</evidence>
<dbReference type="InterPro" id="IPR014017">
    <property type="entry name" value="DNA_helicase_UvrD-like_C"/>
</dbReference>
<dbReference type="AlphaFoldDB" id="A0A9D1V9S7"/>
<reference evidence="13" key="1">
    <citation type="journal article" date="2021" name="PeerJ">
        <title>Extensive microbial diversity within the chicken gut microbiome revealed by metagenomics and culture.</title>
        <authorList>
            <person name="Gilroy R."/>
            <person name="Ravi A."/>
            <person name="Getino M."/>
            <person name="Pursley I."/>
            <person name="Horton D.L."/>
            <person name="Alikhan N.F."/>
            <person name="Baker D."/>
            <person name="Gharbi K."/>
            <person name="Hall N."/>
            <person name="Watson M."/>
            <person name="Adriaenssens E.M."/>
            <person name="Foster-Nyarko E."/>
            <person name="Jarju S."/>
            <person name="Secka A."/>
            <person name="Antonio M."/>
            <person name="Oren A."/>
            <person name="Chaudhuri R.R."/>
            <person name="La Ragione R."/>
            <person name="Hildebrand F."/>
            <person name="Pallen M.J."/>
        </authorList>
    </citation>
    <scope>NUCLEOTIDE SEQUENCE</scope>
    <source>
        <strain evidence="13">14975</strain>
    </source>
</reference>
<keyword evidence="5 10" id="KW-0067">ATP-binding</keyword>
<comment type="catalytic activity">
    <reaction evidence="7">
        <text>Couples ATP hydrolysis with the unwinding of duplex DNA by translocating in the 3'-5' direction.</text>
        <dbReference type="EC" id="5.6.2.4"/>
    </reaction>
</comment>
<dbReference type="InterPro" id="IPR013986">
    <property type="entry name" value="DExx_box_DNA_helicase_dom_sf"/>
</dbReference>
<evidence type="ECO:0000256" key="3">
    <source>
        <dbReference type="ARBA" id="ARBA00022801"/>
    </source>
</evidence>
<dbReference type="EC" id="5.6.2.4" evidence="8"/>
<keyword evidence="4 10" id="KW-0347">Helicase</keyword>
<evidence type="ECO:0000256" key="9">
    <source>
        <dbReference type="ARBA" id="ARBA00048988"/>
    </source>
</evidence>
<evidence type="ECO:0000256" key="5">
    <source>
        <dbReference type="ARBA" id="ARBA00022840"/>
    </source>
</evidence>
<evidence type="ECO:0000256" key="2">
    <source>
        <dbReference type="ARBA" id="ARBA00022741"/>
    </source>
</evidence>
<accession>A0A9D1V9S7</accession>
<dbReference type="InterPro" id="IPR000212">
    <property type="entry name" value="DNA_helicase_UvrD/REP"/>
</dbReference>
<dbReference type="PROSITE" id="PS51198">
    <property type="entry name" value="UVRD_HELICASE_ATP_BIND"/>
    <property type="match status" value="1"/>
</dbReference>
<keyword evidence="2 10" id="KW-0547">Nucleotide-binding</keyword>
<name>A0A9D1V9S7_9BACT</name>
<comment type="caution">
    <text evidence="13">The sequence shown here is derived from an EMBL/GenBank/DDBJ whole genome shotgun (WGS) entry which is preliminary data.</text>
</comment>
<feature type="domain" description="UvrD-like helicase ATP-binding" evidence="11">
    <location>
        <begin position="8"/>
        <end position="280"/>
    </location>
</feature>
<evidence type="ECO:0000313" key="14">
    <source>
        <dbReference type="Proteomes" id="UP000823964"/>
    </source>
</evidence>
<feature type="domain" description="UvrD-like helicase C-terminal" evidence="12">
    <location>
        <begin position="281"/>
        <end position="559"/>
    </location>
</feature>
<dbReference type="CDD" id="cd17932">
    <property type="entry name" value="DEXQc_UvrD"/>
    <property type="match status" value="1"/>
</dbReference>
<dbReference type="Gene3D" id="1.10.10.160">
    <property type="match status" value="1"/>
</dbReference>